<accession>A0A939G1E7</accession>
<reference evidence="1" key="1">
    <citation type="submission" date="2021-03" db="EMBL/GenBank/DDBJ databases">
        <title>Whole genome sequence of Jiella sp. CQZ9-1.</title>
        <authorList>
            <person name="Tuo L."/>
        </authorList>
    </citation>
    <scope>NUCLEOTIDE SEQUENCE</scope>
    <source>
        <strain evidence="1">CQZ9-1</strain>
    </source>
</reference>
<dbReference type="EMBL" id="JAFMPP010000010">
    <property type="protein sequence ID" value="MBO0663377.1"/>
    <property type="molecule type" value="Genomic_DNA"/>
</dbReference>
<comment type="caution">
    <text evidence="1">The sequence shown here is derived from an EMBL/GenBank/DDBJ whole genome shotgun (WGS) entry which is preliminary data.</text>
</comment>
<evidence type="ECO:0000313" key="1">
    <source>
        <dbReference type="EMBL" id="MBO0663377.1"/>
    </source>
</evidence>
<name>A0A939G1E7_9HYPH</name>
<dbReference type="Proteomes" id="UP000664122">
    <property type="component" value="Unassembled WGS sequence"/>
</dbReference>
<proteinExistence type="predicted"/>
<protein>
    <submittedName>
        <fullName evidence="1">Uncharacterized protein</fullName>
    </submittedName>
</protein>
<dbReference type="AlphaFoldDB" id="A0A939G1E7"/>
<sequence length="68" mass="8039">MIDLVLTVCMIATPQHCEQQRLTFQARSTRAQCMMLATPYVAKWVGDHPRWKVTEWHCEWPEQRANPI</sequence>
<keyword evidence="2" id="KW-1185">Reference proteome</keyword>
<dbReference type="RefSeq" id="WP_207258161.1">
    <property type="nucleotide sequence ID" value="NZ_JAFMPP010000010.1"/>
</dbReference>
<gene>
    <name evidence="1" type="ORF">J1C48_12370</name>
</gene>
<organism evidence="1 2">
    <name type="scientific">Jiella flava</name>
    <dbReference type="NCBI Taxonomy" id="2816857"/>
    <lineage>
        <taxon>Bacteria</taxon>
        <taxon>Pseudomonadati</taxon>
        <taxon>Pseudomonadota</taxon>
        <taxon>Alphaproteobacteria</taxon>
        <taxon>Hyphomicrobiales</taxon>
        <taxon>Aurantimonadaceae</taxon>
        <taxon>Jiella</taxon>
    </lineage>
</organism>
<evidence type="ECO:0000313" key="2">
    <source>
        <dbReference type="Proteomes" id="UP000664122"/>
    </source>
</evidence>